<protein>
    <submittedName>
        <fullName evidence="1">Uncharacterized protein</fullName>
    </submittedName>
</protein>
<name>A0A553PL04_TIGCA</name>
<reference evidence="1 2" key="1">
    <citation type="journal article" date="2018" name="Nat. Ecol. Evol.">
        <title>Genomic signatures of mitonuclear coevolution across populations of Tigriopus californicus.</title>
        <authorList>
            <person name="Barreto F.S."/>
            <person name="Watson E.T."/>
            <person name="Lima T.G."/>
            <person name="Willett C.S."/>
            <person name="Edmands S."/>
            <person name="Li W."/>
            <person name="Burton R.S."/>
        </authorList>
    </citation>
    <scope>NUCLEOTIDE SEQUENCE [LARGE SCALE GENOMIC DNA]</scope>
    <source>
        <strain evidence="1 2">San Diego</strain>
    </source>
</reference>
<accession>A0A553PL04</accession>
<proteinExistence type="predicted"/>
<dbReference type="Proteomes" id="UP000318571">
    <property type="component" value="Chromosome 11"/>
</dbReference>
<gene>
    <name evidence="1" type="ORF">TCAL_08519</name>
</gene>
<dbReference type="AlphaFoldDB" id="A0A553PL04"/>
<comment type="caution">
    <text evidence="1">The sequence shown here is derived from an EMBL/GenBank/DDBJ whole genome shotgun (WGS) entry which is preliminary data.</text>
</comment>
<keyword evidence="2" id="KW-1185">Reference proteome</keyword>
<evidence type="ECO:0000313" key="1">
    <source>
        <dbReference type="EMBL" id="TRY78364.1"/>
    </source>
</evidence>
<evidence type="ECO:0000313" key="2">
    <source>
        <dbReference type="Proteomes" id="UP000318571"/>
    </source>
</evidence>
<sequence>MNLKLLFLLGTAFAHDMSHIKAPDGDVEEFVPESIRNARTPKILEANGRVKPIEENDETVELDPQSEIQGNRDPKQFWPLPHFYPRGQFGVPSVLSSRINIPPMAYQFQPLENAEEERVIVESVNELIGAVGRQAIGSHIYAESDGPGGQNSGLPNLRPLDDDVILPGRPNLEPVESVTSDDPFESFVRPQECCLFVFFDGSAYYFDDYLRMLTGHYRLMYGTVNGHPHYVARGCKEAELYGPNCSYIWHSNYGWIIGIGTYIGQTKGVAYTRTQSQCPTSSDSGWRYLNKDLDWKENGNIVLECAS</sequence>
<organism evidence="1 2">
    <name type="scientific">Tigriopus californicus</name>
    <name type="common">Marine copepod</name>
    <dbReference type="NCBI Taxonomy" id="6832"/>
    <lineage>
        <taxon>Eukaryota</taxon>
        <taxon>Metazoa</taxon>
        <taxon>Ecdysozoa</taxon>
        <taxon>Arthropoda</taxon>
        <taxon>Crustacea</taxon>
        <taxon>Multicrustacea</taxon>
        <taxon>Hexanauplia</taxon>
        <taxon>Copepoda</taxon>
        <taxon>Harpacticoida</taxon>
        <taxon>Harpacticidae</taxon>
        <taxon>Tigriopus</taxon>
    </lineage>
</organism>
<dbReference type="EMBL" id="VCGU01000003">
    <property type="protein sequence ID" value="TRY78364.1"/>
    <property type="molecule type" value="Genomic_DNA"/>
</dbReference>